<name>A0ABS7G862_9BACT</name>
<accession>A0ABS7G862</accession>
<dbReference type="Proteomes" id="UP000812961">
    <property type="component" value="Unassembled WGS sequence"/>
</dbReference>
<comment type="caution">
    <text evidence="1">The sequence shown here is derived from an EMBL/GenBank/DDBJ whole genome shotgun (WGS) entry which is preliminary data.</text>
</comment>
<protein>
    <submittedName>
        <fullName evidence="1">Uncharacterized protein</fullName>
    </submittedName>
</protein>
<sequence length="166" mass="17764">MAVKAQLPGTFGTMSGLQSGLWPSHQSADTGKNVSKWSFSKYAGLSTGFVGFRGGSSTYLSAPLALQVNRQLTNNIYAFGNLTLEPYVSRNNGGFLQSGAGKNGGFMQQQTTNFGAFSTARIGLMYTNNERTFSISGSIGVSRSSYNGYSPFYSPFNTPVLGNMQQ</sequence>
<organism evidence="1 2">
    <name type="scientific">Chitinophaga rhizophila</name>
    <dbReference type="NCBI Taxonomy" id="2866212"/>
    <lineage>
        <taxon>Bacteria</taxon>
        <taxon>Pseudomonadati</taxon>
        <taxon>Bacteroidota</taxon>
        <taxon>Chitinophagia</taxon>
        <taxon>Chitinophagales</taxon>
        <taxon>Chitinophagaceae</taxon>
        <taxon>Chitinophaga</taxon>
    </lineage>
</organism>
<dbReference type="RefSeq" id="WP_220248796.1">
    <property type="nucleotide sequence ID" value="NZ_JAICCF010000001.1"/>
</dbReference>
<gene>
    <name evidence="1" type="ORF">K1Y79_04480</name>
</gene>
<proteinExistence type="predicted"/>
<keyword evidence="2" id="KW-1185">Reference proteome</keyword>
<evidence type="ECO:0000313" key="1">
    <source>
        <dbReference type="EMBL" id="MBW8683581.1"/>
    </source>
</evidence>
<evidence type="ECO:0000313" key="2">
    <source>
        <dbReference type="Proteomes" id="UP000812961"/>
    </source>
</evidence>
<dbReference type="EMBL" id="JAICCF010000001">
    <property type="protein sequence ID" value="MBW8683581.1"/>
    <property type="molecule type" value="Genomic_DNA"/>
</dbReference>
<reference evidence="1 2" key="1">
    <citation type="submission" date="2021-08" db="EMBL/GenBank/DDBJ databases">
        <title>The genome sequence of Chitinophaga sp. B61.</title>
        <authorList>
            <person name="Zhang X."/>
        </authorList>
    </citation>
    <scope>NUCLEOTIDE SEQUENCE [LARGE SCALE GENOMIC DNA]</scope>
    <source>
        <strain evidence="1 2">B61</strain>
    </source>
</reference>